<protein>
    <submittedName>
        <fullName evidence="2">Rhs family protein</fullName>
    </submittedName>
</protein>
<dbReference type="PANTHER" id="PTHR32305">
    <property type="match status" value="1"/>
</dbReference>
<dbReference type="NCBIfam" id="TIGR03696">
    <property type="entry name" value="Rhs_assc_core"/>
    <property type="match status" value="1"/>
</dbReference>
<organism evidence="2 3">
    <name type="scientific">Chromobacterium rhizoryzae</name>
    <dbReference type="NCBI Taxonomy" id="1778675"/>
    <lineage>
        <taxon>Bacteria</taxon>
        <taxon>Pseudomonadati</taxon>
        <taxon>Pseudomonadota</taxon>
        <taxon>Betaproteobacteria</taxon>
        <taxon>Neisseriales</taxon>
        <taxon>Chromobacteriaceae</taxon>
        <taxon>Chromobacterium</taxon>
    </lineage>
</organism>
<dbReference type="RefSeq" id="WP_118266513.1">
    <property type="nucleotide sequence ID" value="NZ_CP031968.1"/>
</dbReference>
<evidence type="ECO:0000256" key="1">
    <source>
        <dbReference type="SAM" id="MobiDB-lite"/>
    </source>
</evidence>
<evidence type="ECO:0000313" key="2">
    <source>
        <dbReference type="EMBL" id="AXT45175.1"/>
    </source>
</evidence>
<dbReference type="Proteomes" id="UP000259465">
    <property type="component" value="Chromosome"/>
</dbReference>
<evidence type="ECO:0000313" key="3">
    <source>
        <dbReference type="Proteomes" id="UP000259465"/>
    </source>
</evidence>
<dbReference type="EMBL" id="CP031968">
    <property type="protein sequence ID" value="AXT45175.1"/>
    <property type="molecule type" value="Genomic_DNA"/>
</dbReference>
<dbReference type="AlphaFoldDB" id="A0AAD0W6C2"/>
<feature type="region of interest" description="Disordered" evidence="1">
    <location>
        <begin position="178"/>
        <end position="200"/>
    </location>
</feature>
<dbReference type="InterPro" id="IPR022385">
    <property type="entry name" value="Rhs_assc_core"/>
</dbReference>
<dbReference type="InterPro" id="IPR050708">
    <property type="entry name" value="T6SS_VgrG/RHS"/>
</dbReference>
<dbReference type="KEGG" id="crz:D1345_02740"/>
<keyword evidence="3" id="KW-1185">Reference proteome</keyword>
<accession>A0AAD0W6C2</accession>
<proteinExistence type="predicted"/>
<dbReference type="PANTHER" id="PTHR32305:SF15">
    <property type="entry name" value="PROTEIN RHSA-RELATED"/>
    <property type="match status" value="1"/>
</dbReference>
<reference evidence="2 3" key="1">
    <citation type="submission" date="2018-08" db="EMBL/GenBank/DDBJ databases">
        <title>Complete genome sequence of JP2-74.</title>
        <authorList>
            <person name="Wu L."/>
        </authorList>
    </citation>
    <scope>NUCLEOTIDE SEQUENCE [LARGE SCALE GENOMIC DNA]</scope>
    <source>
        <strain evidence="2 3">JP2-74</strain>
    </source>
</reference>
<gene>
    <name evidence="2" type="ORF">D1345_02740</name>
</gene>
<name>A0AAD0W6C2_9NEIS</name>
<dbReference type="Gene3D" id="2.180.10.10">
    <property type="entry name" value="RHS repeat-associated core"/>
    <property type="match status" value="1"/>
</dbReference>
<sequence length="228" mass="25720">MDYQAWGQAREIIADAANKAGIRNPFRFQGQYQDEESGLHYNRHRYYDPEIGRFISRDPIGLMGDLNTHSYAPNPIEWVDPSGLSKKKGAQATSVAGSGANSCSCKCLNRREALNKAKDLAGIPRSQQPTSQWQVGDDVTKQGFKNYKYATNPTHHGRFYEYVDARGHKKVVVEHTNDSNEKGPYHAHAGKAKGDDPRNYDFRTSPYQKINAPKTNDHHIYYGCKNAN</sequence>